<feature type="compositionally biased region" description="Basic and acidic residues" evidence="1">
    <location>
        <begin position="76"/>
        <end position="89"/>
    </location>
</feature>
<accession>A0A840PD90</accession>
<reference evidence="2 3" key="1">
    <citation type="submission" date="2020-08" db="EMBL/GenBank/DDBJ databases">
        <title>Genomic Encyclopedia of Type Strains, Phase IV (KMG-IV): sequencing the most valuable type-strain genomes for metagenomic binning, comparative biology and taxonomic classification.</title>
        <authorList>
            <person name="Goeker M."/>
        </authorList>
    </citation>
    <scope>NUCLEOTIDE SEQUENCE [LARGE SCALE GENOMIC DNA]</scope>
    <source>
        <strain evidence="2 3">DSM 45615</strain>
    </source>
</reference>
<dbReference type="EMBL" id="JACHGN010000019">
    <property type="protein sequence ID" value="MBB5137578.1"/>
    <property type="molecule type" value="Genomic_DNA"/>
</dbReference>
<dbReference type="AlphaFoldDB" id="A0A840PD90"/>
<sequence length="124" mass="13625">MSHDLIAELHGYAAEYQRYEQSGREDRAAAARREGERVIAAIQDRIGELLDQAEEHESKGQEVLAAQARVEAKRLAAELPPEHRPERLRPLYPDAAGTEDAATPAPPEQAVPKRAAAKRPAKTA</sequence>
<evidence type="ECO:0000256" key="1">
    <source>
        <dbReference type="SAM" id="MobiDB-lite"/>
    </source>
</evidence>
<proteinExistence type="predicted"/>
<dbReference type="RefSeq" id="WP_185054484.1">
    <property type="nucleotide sequence ID" value="NZ_BAABIX010000038.1"/>
</dbReference>
<organism evidence="2 3">
    <name type="scientific">Thermocatellispora tengchongensis</name>
    <dbReference type="NCBI Taxonomy" id="1073253"/>
    <lineage>
        <taxon>Bacteria</taxon>
        <taxon>Bacillati</taxon>
        <taxon>Actinomycetota</taxon>
        <taxon>Actinomycetes</taxon>
        <taxon>Streptosporangiales</taxon>
        <taxon>Streptosporangiaceae</taxon>
        <taxon>Thermocatellispora</taxon>
    </lineage>
</organism>
<gene>
    <name evidence="2" type="ORF">HNP84_007330</name>
</gene>
<evidence type="ECO:0000313" key="3">
    <source>
        <dbReference type="Proteomes" id="UP000578449"/>
    </source>
</evidence>
<protein>
    <submittedName>
        <fullName evidence="2">Uncharacterized protein</fullName>
    </submittedName>
</protein>
<feature type="compositionally biased region" description="Basic residues" evidence="1">
    <location>
        <begin position="115"/>
        <end position="124"/>
    </location>
</feature>
<keyword evidence="3" id="KW-1185">Reference proteome</keyword>
<comment type="caution">
    <text evidence="2">The sequence shown here is derived from an EMBL/GenBank/DDBJ whole genome shotgun (WGS) entry which is preliminary data.</text>
</comment>
<name>A0A840PD90_9ACTN</name>
<feature type="region of interest" description="Disordered" evidence="1">
    <location>
        <begin position="76"/>
        <end position="124"/>
    </location>
</feature>
<dbReference type="Proteomes" id="UP000578449">
    <property type="component" value="Unassembled WGS sequence"/>
</dbReference>
<evidence type="ECO:0000313" key="2">
    <source>
        <dbReference type="EMBL" id="MBB5137578.1"/>
    </source>
</evidence>